<accession>A0AAW1H4F2</accession>
<dbReference type="PANTHER" id="PTHR47939:SF13">
    <property type="entry name" value="OS03G0201400 PROTEIN"/>
    <property type="match status" value="1"/>
</dbReference>
<comment type="caution">
    <text evidence="4">The sequence shown here is derived from an EMBL/GenBank/DDBJ whole genome shotgun (WGS) entry which is preliminary data.</text>
</comment>
<organism evidence="4 5">
    <name type="scientific">Saponaria officinalis</name>
    <name type="common">Common soapwort</name>
    <name type="synonym">Lychnis saponaria</name>
    <dbReference type="NCBI Taxonomy" id="3572"/>
    <lineage>
        <taxon>Eukaryota</taxon>
        <taxon>Viridiplantae</taxon>
        <taxon>Streptophyta</taxon>
        <taxon>Embryophyta</taxon>
        <taxon>Tracheophyta</taxon>
        <taxon>Spermatophyta</taxon>
        <taxon>Magnoliopsida</taxon>
        <taxon>eudicotyledons</taxon>
        <taxon>Gunneridae</taxon>
        <taxon>Pentapetalae</taxon>
        <taxon>Caryophyllales</taxon>
        <taxon>Caryophyllaceae</taxon>
        <taxon>Caryophylleae</taxon>
        <taxon>Saponaria</taxon>
    </lineage>
</organism>
<keyword evidence="2" id="KW-0677">Repeat</keyword>
<feature type="repeat" description="PPR" evidence="3">
    <location>
        <begin position="497"/>
        <end position="531"/>
    </location>
</feature>
<evidence type="ECO:0000256" key="3">
    <source>
        <dbReference type="PROSITE-ProRule" id="PRU00708"/>
    </source>
</evidence>
<dbReference type="Proteomes" id="UP001443914">
    <property type="component" value="Unassembled WGS sequence"/>
</dbReference>
<dbReference type="PROSITE" id="PS51375">
    <property type="entry name" value="PPR"/>
    <property type="match status" value="4"/>
</dbReference>
<reference evidence="4 5" key="1">
    <citation type="submission" date="2024-03" db="EMBL/GenBank/DDBJ databases">
        <title>WGS assembly of Saponaria officinalis var. Norfolk2.</title>
        <authorList>
            <person name="Jenkins J."/>
            <person name="Shu S."/>
            <person name="Grimwood J."/>
            <person name="Barry K."/>
            <person name="Goodstein D."/>
            <person name="Schmutz J."/>
            <person name="Leebens-Mack J."/>
            <person name="Osbourn A."/>
        </authorList>
    </citation>
    <scope>NUCLEOTIDE SEQUENCE [LARGE SCALE GENOMIC DNA]</scope>
    <source>
        <strain evidence="5">cv. Norfolk2</strain>
        <strain evidence="4">JIC</strain>
        <tissue evidence="4">Leaf</tissue>
    </source>
</reference>
<evidence type="ECO:0000313" key="4">
    <source>
        <dbReference type="EMBL" id="KAK9669882.1"/>
    </source>
</evidence>
<dbReference type="Pfam" id="PF01535">
    <property type="entry name" value="PPR"/>
    <property type="match status" value="2"/>
</dbReference>
<proteinExistence type="inferred from homology"/>
<gene>
    <name evidence="4" type="ORF">RND81_13G160900</name>
</gene>
<dbReference type="InterPro" id="IPR050667">
    <property type="entry name" value="PPR-containing_protein"/>
</dbReference>
<sequence length="659" mass="74118">MKPPARETAALISRTLLSASKAEKWSPSLERTLHQLGCRDSLTPSLVARVIDPFLLHHPSLSLGFFNWASQQPNFSHSSTSYNSVLKSLCFSRQFNSFEKVLKEAKSRNFQVDSCVYRRYIAYLVRLKRSHDGYLCLGDVSDVGDDVCNLVLAGLVSEGRFEYAHKVFDEMLVRGVRFNTLGFGLFMWSYCKSAQISEVLGVLDRVSRGDVSGFDGSIVALLIVHGLCEVSRESEACSLLEELRNRDCKPDFMAYRIVAETFRSIGPGCIFEVQTVLKKKRKLGVAPRANDYRDFILALLSDNFIYEAKVIGHVIIDGNFPVEDDVLNALVGSVSIVDPCSAILFFKFMVGKEKTPSLLTLSKLSKNLCKHEKIDDLLDVYHILSSKDYFTNAESYNVMFSGLCEAGRLREAYAVLQEMRKKGLVPDISFYNILMEALCSDDLIRPAKKLWDEIFACGINGNLRTYNILIKKFAEVGQIDDARGLYDHMLQKAIVPNASTYISLVEGLCRDSKFEDAIKIFYKAADQDETIARTVVPRLVRLLCKAGHFVSASQLLCCNCHLGQKESHVILIKYLSEAKEFQIAINHMKQVMAVSSGLLQEISTEIFLLLSSSSNPEPVLQLLREMQQSELTSTDDNWRRFCGQMLKWVPGVSHSLLPL</sequence>
<dbReference type="InterPro" id="IPR011990">
    <property type="entry name" value="TPR-like_helical_dom_sf"/>
</dbReference>
<dbReference type="InterPro" id="IPR002885">
    <property type="entry name" value="PPR_rpt"/>
</dbReference>
<feature type="repeat" description="PPR" evidence="3">
    <location>
        <begin position="144"/>
        <end position="178"/>
    </location>
</feature>
<dbReference type="AlphaFoldDB" id="A0AAW1H4F2"/>
<evidence type="ECO:0000256" key="2">
    <source>
        <dbReference type="ARBA" id="ARBA00022737"/>
    </source>
</evidence>
<dbReference type="EMBL" id="JBDFQZ010000013">
    <property type="protein sequence ID" value="KAK9669882.1"/>
    <property type="molecule type" value="Genomic_DNA"/>
</dbReference>
<comment type="similarity">
    <text evidence="1">Belongs to the PPR family. P subfamily.</text>
</comment>
<name>A0AAW1H4F2_SAPOF</name>
<dbReference type="Gene3D" id="1.25.40.10">
    <property type="entry name" value="Tetratricopeptide repeat domain"/>
    <property type="match status" value="2"/>
</dbReference>
<evidence type="ECO:0000256" key="1">
    <source>
        <dbReference type="ARBA" id="ARBA00007626"/>
    </source>
</evidence>
<keyword evidence="5" id="KW-1185">Reference proteome</keyword>
<protein>
    <recommendedName>
        <fullName evidence="6">Pentatricopeptide repeat-containing protein</fullName>
    </recommendedName>
</protein>
<evidence type="ECO:0008006" key="6">
    <source>
        <dbReference type="Google" id="ProtNLM"/>
    </source>
</evidence>
<dbReference type="NCBIfam" id="TIGR00756">
    <property type="entry name" value="PPR"/>
    <property type="match status" value="4"/>
</dbReference>
<dbReference type="PANTHER" id="PTHR47939">
    <property type="entry name" value="MEMBRANE-ASSOCIATED SALT-INDUCIBLE PROTEIN-LIKE"/>
    <property type="match status" value="1"/>
</dbReference>
<dbReference type="Pfam" id="PF13041">
    <property type="entry name" value="PPR_2"/>
    <property type="match status" value="2"/>
</dbReference>
<dbReference type="EMBL" id="JBDFQZ010000013">
    <property type="protein sequence ID" value="KAK9669881.1"/>
    <property type="molecule type" value="Genomic_DNA"/>
</dbReference>
<feature type="repeat" description="PPR" evidence="3">
    <location>
        <begin position="392"/>
        <end position="426"/>
    </location>
</feature>
<feature type="repeat" description="PPR" evidence="3">
    <location>
        <begin position="462"/>
        <end position="496"/>
    </location>
</feature>
<evidence type="ECO:0000313" key="5">
    <source>
        <dbReference type="Proteomes" id="UP001443914"/>
    </source>
</evidence>